<evidence type="ECO:0000259" key="7">
    <source>
        <dbReference type="PROSITE" id="PS50016"/>
    </source>
</evidence>
<dbReference type="InterPro" id="IPR013083">
    <property type="entry name" value="Znf_RING/FYVE/PHD"/>
</dbReference>
<gene>
    <name evidence="8" type="ORF">DICPUDRAFT_13956</name>
</gene>
<dbReference type="KEGG" id="dpp:DICPUDRAFT_13956"/>
<evidence type="ECO:0000256" key="6">
    <source>
        <dbReference type="PROSITE-ProRule" id="PRU00146"/>
    </source>
</evidence>
<reference evidence="9" key="1">
    <citation type="journal article" date="2011" name="Genome Biol.">
        <title>Comparative genomics of the social amoebae Dictyostelium discoideum and Dictyostelium purpureum.</title>
        <authorList>
            <consortium name="US DOE Joint Genome Institute (JGI-PGF)"/>
            <person name="Sucgang R."/>
            <person name="Kuo A."/>
            <person name="Tian X."/>
            <person name="Salerno W."/>
            <person name="Parikh A."/>
            <person name="Feasley C.L."/>
            <person name="Dalin E."/>
            <person name="Tu H."/>
            <person name="Huang E."/>
            <person name="Barry K."/>
            <person name="Lindquist E."/>
            <person name="Shapiro H."/>
            <person name="Bruce D."/>
            <person name="Schmutz J."/>
            <person name="Salamov A."/>
            <person name="Fey P."/>
            <person name="Gaudet P."/>
            <person name="Anjard C."/>
            <person name="Babu M.M."/>
            <person name="Basu S."/>
            <person name="Bushmanova Y."/>
            <person name="van der Wel H."/>
            <person name="Katoh-Kurasawa M."/>
            <person name="Dinh C."/>
            <person name="Coutinho P.M."/>
            <person name="Saito T."/>
            <person name="Elias M."/>
            <person name="Schaap P."/>
            <person name="Kay R.R."/>
            <person name="Henrissat B."/>
            <person name="Eichinger L."/>
            <person name="Rivero F."/>
            <person name="Putnam N.H."/>
            <person name="West C.M."/>
            <person name="Loomis W.F."/>
            <person name="Chisholm R.L."/>
            <person name="Shaulsky G."/>
            <person name="Strassmann J.E."/>
            <person name="Queller D.C."/>
            <person name="Kuspa A."/>
            <person name="Grigoriev I.V."/>
        </authorList>
    </citation>
    <scope>NUCLEOTIDE SEQUENCE [LARGE SCALE GENOMIC DNA]</scope>
    <source>
        <strain evidence="9">QSDP1</strain>
    </source>
</reference>
<dbReference type="RefSeq" id="XP_003288622.1">
    <property type="nucleotide sequence ID" value="XM_003288574.1"/>
</dbReference>
<dbReference type="PANTHER" id="PTHR46174">
    <property type="entry name" value="CXXC-TYPE ZINC FINGER PROTEIN 1"/>
    <property type="match status" value="1"/>
</dbReference>
<evidence type="ECO:0000256" key="2">
    <source>
        <dbReference type="ARBA" id="ARBA00022723"/>
    </source>
</evidence>
<dbReference type="OrthoDB" id="21582at2759"/>
<dbReference type="PANTHER" id="PTHR46174:SF1">
    <property type="entry name" value="CXXC-TYPE ZINC FINGER PROTEIN 1"/>
    <property type="match status" value="1"/>
</dbReference>
<keyword evidence="4" id="KW-0862">Zinc</keyword>
<feature type="non-terminal residue" evidence="8">
    <location>
        <position position="1"/>
    </location>
</feature>
<dbReference type="eggNOG" id="KOG1633">
    <property type="taxonomic scope" value="Eukaryota"/>
</dbReference>
<evidence type="ECO:0000313" key="8">
    <source>
        <dbReference type="EMBL" id="EGC34868.1"/>
    </source>
</evidence>
<evidence type="ECO:0000256" key="4">
    <source>
        <dbReference type="ARBA" id="ARBA00022833"/>
    </source>
</evidence>
<sequence length="62" mass="7503">ENNNDDRLYCLCKRKYDSNMFMIACDRCDEWYHGACVNISEKDAKRIKLYVCKDCVQKREKE</sequence>
<dbReference type="GO" id="GO:0048188">
    <property type="term" value="C:Set1C/COMPASS complex"/>
    <property type="evidence" value="ECO:0007669"/>
    <property type="project" value="InterPro"/>
</dbReference>
<dbReference type="InterPro" id="IPR011011">
    <property type="entry name" value="Znf_FYVE_PHD"/>
</dbReference>
<keyword evidence="9" id="KW-1185">Reference proteome</keyword>
<feature type="domain" description="PHD-type" evidence="7">
    <location>
        <begin position="7"/>
        <end position="58"/>
    </location>
</feature>
<dbReference type="InterPro" id="IPR019787">
    <property type="entry name" value="Znf_PHD-finger"/>
</dbReference>
<evidence type="ECO:0000313" key="9">
    <source>
        <dbReference type="Proteomes" id="UP000001064"/>
    </source>
</evidence>
<evidence type="ECO:0000256" key="5">
    <source>
        <dbReference type="ARBA" id="ARBA00023242"/>
    </source>
</evidence>
<dbReference type="GeneID" id="10502040"/>
<dbReference type="SUPFAM" id="SSF57903">
    <property type="entry name" value="FYVE/PHD zinc finger"/>
    <property type="match status" value="1"/>
</dbReference>
<dbReference type="PROSITE" id="PS01359">
    <property type="entry name" value="ZF_PHD_1"/>
    <property type="match status" value="1"/>
</dbReference>
<evidence type="ECO:0000256" key="1">
    <source>
        <dbReference type="ARBA" id="ARBA00004123"/>
    </source>
</evidence>
<keyword evidence="3 6" id="KW-0863">Zinc-finger</keyword>
<name>F0ZMH4_DICPU</name>
<dbReference type="InterPro" id="IPR037869">
    <property type="entry name" value="Spp1/CFP1"/>
</dbReference>
<dbReference type="Gene3D" id="3.30.40.10">
    <property type="entry name" value="Zinc/RING finger domain, C3HC4 (zinc finger)"/>
    <property type="match status" value="1"/>
</dbReference>
<proteinExistence type="predicted"/>
<keyword evidence="2" id="KW-0479">Metal-binding</keyword>
<dbReference type="SMART" id="SM00249">
    <property type="entry name" value="PHD"/>
    <property type="match status" value="1"/>
</dbReference>
<dbReference type="InterPro" id="IPR019786">
    <property type="entry name" value="Zinc_finger_PHD-type_CS"/>
</dbReference>
<dbReference type="FunFam" id="3.30.40.10:FF:001971">
    <property type="entry name" value="Uncharacterized protein"/>
    <property type="match status" value="1"/>
</dbReference>
<protein>
    <recommendedName>
        <fullName evidence="7">PHD-type domain-containing protein</fullName>
    </recommendedName>
</protein>
<comment type="subcellular location">
    <subcellularLocation>
        <location evidence="1">Nucleus</location>
    </subcellularLocation>
</comment>
<evidence type="ECO:0000256" key="3">
    <source>
        <dbReference type="ARBA" id="ARBA00022771"/>
    </source>
</evidence>
<accession>F0ZMH4</accession>
<dbReference type="GO" id="GO:0008270">
    <property type="term" value="F:zinc ion binding"/>
    <property type="evidence" value="ECO:0007669"/>
    <property type="project" value="UniProtKB-KW"/>
</dbReference>
<dbReference type="Proteomes" id="UP000001064">
    <property type="component" value="Unassembled WGS sequence"/>
</dbReference>
<organism evidence="8 9">
    <name type="scientific">Dictyostelium purpureum</name>
    <name type="common">Slime mold</name>
    <dbReference type="NCBI Taxonomy" id="5786"/>
    <lineage>
        <taxon>Eukaryota</taxon>
        <taxon>Amoebozoa</taxon>
        <taxon>Evosea</taxon>
        <taxon>Eumycetozoa</taxon>
        <taxon>Dictyostelia</taxon>
        <taxon>Dictyosteliales</taxon>
        <taxon>Dictyosteliaceae</taxon>
        <taxon>Dictyostelium</taxon>
    </lineage>
</organism>
<dbReference type="OMA" id="WINIVDQ"/>
<feature type="non-terminal residue" evidence="8">
    <location>
        <position position="62"/>
    </location>
</feature>
<dbReference type="PROSITE" id="PS50016">
    <property type="entry name" value="ZF_PHD_2"/>
    <property type="match status" value="1"/>
</dbReference>
<dbReference type="InParanoid" id="F0ZMH4"/>
<dbReference type="AlphaFoldDB" id="F0ZMH4"/>
<dbReference type="InterPro" id="IPR001965">
    <property type="entry name" value="Znf_PHD"/>
</dbReference>
<keyword evidence="5" id="KW-0539">Nucleus</keyword>
<dbReference type="EMBL" id="GL871080">
    <property type="protein sequence ID" value="EGC34868.1"/>
    <property type="molecule type" value="Genomic_DNA"/>
</dbReference>
<dbReference type="VEuPathDB" id="AmoebaDB:DICPUDRAFT_13956"/>
<dbReference type="Pfam" id="PF00628">
    <property type="entry name" value="PHD"/>
    <property type="match status" value="1"/>
</dbReference>
<dbReference type="STRING" id="5786.F0ZMH4"/>